<dbReference type="SUPFAM" id="SSF55781">
    <property type="entry name" value="GAF domain-like"/>
    <property type="match status" value="2"/>
</dbReference>
<dbReference type="PANTHER" id="PTHR43156:SF2">
    <property type="entry name" value="STAGE II SPORULATION PROTEIN E"/>
    <property type="match status" value="1"/>
</dbReference>
<dbReference type="EMBL" id="JBHSBL010000025">
    <property type="protein sequence ID" value="MFC4070690.1"/>
    <property type="molecule type" value="Genomic_DNA"/>
</dbReference>
<dbReference type="Pfam" id="PF07228">
    <property type="entry name" value="SpoIIE"/>
    <property type="match status" value="1"/>
</dbReference>
<organism evidence="5 6">
    <name type="scientific">Actinoplanes subglobosus</name>
    <dbReference type="NCBI Taxonomy" id="1547892"/>
    <lineage>
        <taxon>Bacteria</taxon>
        <taxon>Bacillati</taxon>
        <taxon>Actinomycetota</taxon>
        <taxon>Actinomycetes</taxon>
        <taxon>Micromonosporales</taxon>
        <taxon>Micromonosporaceae</taxon>
        <taxon>Actinoplanes</taxon>
    </lineage>
</organism>
<feature type="compositionally biased region" description="Basic and acidic residues" evidence="2">
    <location>
        <begin position="208"/>
        <end position="219"/>
    </location>
</feature>
<dbReference type="Gene3D" id="3.60.40.10">
    <property type="entry name" value="PPM-type phosphatase domain"/>
    <property type="match status" value="1"/>
</dbReference>
<dbReference type="SUPFAM" id="SSF81606">
    <property type="entry name" value="PP2C-like"/>
    <property type="match status" value="1"/>
</dbReference>
<name>A0ABV8J6P1_9ACTN</name>
<keyword evidence="1 5" id="KW-0378">Hydrolase</keyword>
<dbReference type="InterPro" id="IPR001932">
    <property type="entry name" value="PPM-type_phosphatase-like_dom"/>
</dbReference>
<dbReference type="Gene3D" id="3.30.450.40">
    <property type="match status" value="2"/>
</dbReference>
<dbReference type="Pfam" id="PF01590">
    <property type="entry name" value="GAF"/>
    <property type="match status" value="1"/>
</dbReference>
<dbReference type="InterPro" id="IPR029016">
    <property type="entry name" value="GAF-like_dom_sf"/>
</dbReference>
<protein>
    <submittedName>
        <fullName evidence="5">GAF domain-containing SpoIIE family protein phosphatase</fullName>
        <ecNumber evidence="5">3.1.3.16</ecNumber>
    </submittedName>
</protein>
<evidence type="ECO:0000256" key="2">
    <source>
        <dbReference type="SAM" id="MobiDB-lite"/>
    </source>
</evidence>
<feature type="domain" description="PPM-type phosphatase" evidence="4">
    <location>
        <begin position="417"/>
        <end position="633"/>
    </location>
</feature>
<dbReference type="SMART" id="SM00331">
    <property type="entry name" value="PP2C_SIG"/>
    <property type="match status" value="1"/>
</dbReference>
<evidence type="ECO:0000313" key="5">
    <source>
        <dbReference type="EMBL" id="MFC4070690.1"/>
    </source>
</evidence>
<accession>A0ABV8J6P1</accession>
<dbReference type="SMART" id="SM00065">
    <property type="entry name" value="GAF"/>
    <property type="match status" value="2"/>
</dbReference>
<feature type="region of interest" description="Disordered" evidence="2">
    <location>
        <begin position="180"/>
        <end position="219"/>
    </location>
</feature>
<evidence type="ECO:0000313" key="6">
    <source>
        <dbReference type="Proteomes" id="UP001595867"/>
    </source>
</evidence>
<dbReference type="GO" id="GO:0004722">
    <property type="term" value="F:protein serine/threonine phosphatase activity"/>
    <property type="evidence" value="ECO:0007669"/>
    <property type="project" value="UniProtKB-EC"/>
</dbReference>
<feature type="compositionally biased region" description="Basic and acidic residues" evidence="2">
    <location>
        <begin position="180"/>
        <end position="200"/>
    </location>
</feature>
<reference evidence="6" key="1">
    <citation type="journal article" date="2019" name="Int. J. Syst. Evol. Microbiol.">
        <title>The Global Catalogue of Microorganisms (GCM) 10K type strain sequencing project: providing services to taxonomists for standard genome sequencing and annotation.</title>
        <authorList>
            <consortium name="The Broad Institute Genomics Platform"/>
            <consortium name="The Broad Institute Genome Sequencing Center for Infectious Disease"/>
            <person name="Wu L."/>
            <person name="Ma J."/>
        </authorList>
    </citation>
    <scope>NUCLEOTIDE SEQUENCE [LARGE SCALE GENOMIC DNA]</scope>
    <source>
        <strain evidence="6">TBRC 5832</strain>
    </source>
</reference>
<dbReference type="Proteomes" id="UP001595867">
    <property type="component" value="Unassembled WGS sequence"/>
</dbReference>
<evidence type="ECO:0000256" key="1">
    <source>
        <dbReference type="ARBA" id="ARBA00022801"/>
    </source>
</evidence>
<dbReference type="InterPro" id="IPR052016">
    <property type="entry name" value="Bact_Sigma-Reg"/>
</dbReference>
<dbReference type="EC" id="3.1.3.16" evidence="5"/>
<keyword evidence="6" id="KW-1185">Reference proteome</keyword>
<feature type="domain" description="GAF" evidence="3">
    <location>
        <begin position="29"/>
        <end position="175"/>
    </location>
</feature>
<evidence type="ECO:0000259" key="4">
    <source>
        <dbReference type="SMART" id="SM00331"/>
    </source>
</evidence>
<dbReference type="PANTHER" id="PTHR43156">
    <property type="entry name" value="STAGE II SPORULATION PROTEIN E-RELATED"/>
    <property type="match status" value="1"/>
</dbReference>
<dbReference type="InterPro" id="IPR003018">
    <property type="entry name" value="GAF"/>
</dbReference>
<dbReference type="InterPro" id="IPR036457">
    <property type="entry name" value="PPM-type-like_dom_sf"/>
</dbReference>
<evidence type="ECO:0000259" key="3">
    <source>
        <dbReference type="SMART" id="SM00065"/>
    </source>
</evidence>
<dbReference type="RefSeq" id="WP_378071574.1">
    <property type="nucleotide sequence ID" value="NZ_JBHSBL010000025.1"/>
</dbReference>
<feature type="domain" description="GAF" evidence="3">
    <location>
        <begin position="238"/>
        <end position="400"/>
    </location>
</feature>
<comment type="caution">
    <text evidence="5">The sequence shown here is derived from an EMBL/GenBank/DDBJ whole genome shotgun (WGS) entry which is preliminary data.</text>
</comment>
<sequence>MLQWGLIGEGVLADPPRLLSVRRITAGPVPDDAFNRVAMLVHKLIDAPMGVVCLVDEDRQFLAGQVGVPEPLASAREMPLTHSFSRHVVMAGEMQIVPDVRDDPRMRDNPVIGEIGAIAYVGAPITDPDGLIVGALCAIDQEPRAWTPSEVALIRELAEVCSSEVCLRIARENAEEARTAAEEARTAAEEARTAAEEARTAAEQARTSAEDDRRAAESAHHQLELLAELTESLAATMDVDEAMRRLGDIVTAALADWCVVAVADDPGGTARVSAAHCDPERAADMARLAELAAGSHVDLRAMIVAVRARGRTMRSADGDAEMRSRITDAELAEITARAGFGASLIVPVVSPVRRRALGAILLVNRPERAAFTAAEEWTAAEVGRRAGLAVENSRLYREQRHVAEVLQRSLLTELPVIPGIQLHARYLPAQDGAAVGGDWYDAFAQPDGSVVVAVGDVSGHDIEAAATMGQLRNLVRGDAYGRDEEPGALLTALDQALHGLRVAASATAVLARVRTCWSGYEVGFANAGHPPPLLLLPDGNVQVWWVPPEPLLGLPPRGESRTTSRRFVPAGSTLVLYTDGLVEDREQLLDDGIAGLSAVLRENAGRTGDELCARLLEIAPRRSDDIALLLVRLI</sequence>
<proteinExistence type="predicted"/>
<gene>
    <name evidence="5" type="ORF">ACFO0C_37650</name>
</gene>